<name>A0A846ZPD4_9GAMM</name>
<reference evidence="12 13" key="1">
    <citation type="journal article" date="2017" name="Int. J. Syst. Evol. Microbiol.">
        <title>Oleiagrimonas citrea sp. nov., a marine bacterium isolated from tidal flat sediment and emended description of the genus Oleiagrimonas Fang et al. 2015 and Oleiagrimonas soli.</title>
        <authorList>
            <person name="Yang S.H."/>
            <person name="Seo H.S."/>
            <person name="Seong C.N."/>
            <person name="Kwon K.K."/>
        </authorList>
    </citation>
    <scope>NUCLEOTIDE SEQUENCE [LARGE SCALE GENOMIC DNA]</scope>
    <source>
        <strain evidence="12 13">MEBiC09124</strain>
    </source>
</reference>
<evidence type="ECO:0000256" key="10">
    <source>
        <dbReference type="SAM" id="SignalP"/>
    </source>
</evidence>
<feature type="region of interest" description="Disordered" evidence="9">
    <location>
        <begin position="130"/>
        <end position="152"/>
    </location>
</feature>
<feature type="compositionally biased region" description="Low complexity" evidence="9">
    <location>
        <begin position="130"/>
        <end position="143"/>
    </location>
</feature>
<evidence type="ECO:0000259" key="11">
    <source>
        <dbReference type="SMART" id="SM00965"/>
    </source>
</evidence>
<sequence length="728" mass="76999">MVAFRNSVLALLSLLALSFAGSAWATSTLKDVTYQTLPGGRVQLNMQFDGAPPQPKIFTTSTPPRIAVDLDGISNGVSKRHFDVGTGATSGYSVVSAGDRTRVVVELLRTASYHASVNGDSLMLTVDSGDADSSSNVANSDPSKQVQSADAAQVSNVDFRRGANGGGKVLISFTGSGADVNLQQEDDHVTVQMNNVVVPDKFAKTLDVTDFATPVQSMSTHATTNGGQMVLQIRGNVDTSAYQTNNQYVVDITPKRAKKSDKPQPGEAPVYSGKRVTFNFQNIPVRSALNLLAQVSGLNIVAADSVSGSVTVRLVNVPWDQALDVIMRAKGLDKRRNGNVIWIAPQEQIAKYEQNLAEARLKSQEQAELVSAYIPISYGKAADIAKLLTQKSLQSSGGGAGGAASASRGFLSPRGSVSYDERTNTLLINDTPEKIKQIRKLVGVLDRPVQQVLIESRIVAATDNFTRELGVRWGVQGFKQNSGNIVSTAPNVGGQASDGTPVGADGLAVGAYNVATGNSDTLVYPGGFNVNLPVSKPSGSIGLAILGANYLLDLELSAAQSEGQTEIISSPRVITANQQEALIRQGQEIGYVTFQNQGAGGGAGNATVQFKDAVLELKVTPTITADKRVYLKINVKKDALNSFIASPGGGQVPQIDTREINTSVLVDNGQTVVLGGIYEITKSNDVAKIPGLGDIPILGYLFRSHNRTNNKAELLIFVTPKILSETGR</sequence>
<evidence type="ECO:0000256" key="4">
    <source>
        <dbReference type="ARBA" id="ARBA00022729"/>
    </source>
</evidence>
<feature type="domain" description="Secretin/TonB short N-terminal" evidence="11">
    <location>
        <begin position="298"/>
        <end position="346"/>
    </location>
</feature>
<evidence type="ECO:0000256" key="7">
    <source>
        <dbReference type="ARBA" id="ARBA00023237"/>
    </source>
</evidence>
<dbReference type="InterPro" id="IPR013355">
    <property type="entry name" value="Pilus_4_PilQ"/>
</dbReference>
<dbReference type="PANTHER" id="PTHR30604">
    <property type="entry name" value="PROTEIN TRANSPORT PROTEIN HOFQ"/>
    <property type="match status" value="1"/>
</dbReference>
<dbReference type="SMART" id="SM00965">
    <property type="entry name" value="STN"/>
    <property type="match status" value="1"/>
</dbReference>
<dbReference type="InterPro" id="IPR005644">
    <property type="entry name" value="NolW-like"/>
</dbReference>
<dbReference type="Gene3D" id="3.30.1370.120">
    <property type="match status" value="1"/>
</dbReference>
<dbReference type="InterPro" id="IPR051808">
    <property type="entry name" value="Type_IV_pilus_biogenesis"/>
</dbReference>
<keyword evidence="4 10" id="KW-0732">Signal</keyword>
<dbReference type="Pfam" id="PF03958">
    <property type="entry name" value="Secretin_N"/>
    <property type="match status" value="1"/>
</dbReference>
<accession>A0A846ZPD4</accession>
<evidence type="ECO:0000313" key="12">
    <source>
        <dbReference type="EMBL" id="NKZ39408.1"/>
    </source>
</evidence>
<dbReference type="InterPro" id="IPR004845">
    <property type="entry name" value="T2SS_GspD_CS"/>
</dbReference>
<evidence type="ECO:0000256" key="8">
    <source>
        <dbReference type="RuleBase" id="RU004004"/>
    </source>
</evidence>
<evidence type="ECO:0000256" key="1">
    <source>
        <dbReference type="ARBA" id="ARBA00004442"/>
    </source>
</evidence>
<dbReference type="InterPro" id="IPR001775">
    <property type="entry name" value="GspD/PilQ"/>
</dbReference>
<dbReference type="Gene3D" id="3.30.1370.130">
    <property type="match status" value="1"/>
</dbReference>
<dbReference type="GO" id="GO:0009306">
    <property type="term" value="P:protein secretion"/>
    <property type="evidence" value="ECO:0007669"/>
    <property type="project" value="InterPro"/>
</dbReference>
<dbReference type="PANTHER" id="PTHR30604:SF1">
    <property type="entry name" value="DNA UTILIZATION PROTEIN HOFQ"/>
    <property type="match status" value="1"/>
</dbReference>
<dbReference type="Pfam" id="PF00263">
    <property type="entry name" value="Secretin"/>
    <property type="match status" value="1"/>
</dbReference>
<dbReference type="GO" id="GO:0009279">
    <property type="term" value="C:cell outer membrane"/>
    <property type="evidence" value="ECO:0007669"/>
    <property type="project" value="UniProtKB-SubCell"/>
</dbReference>
<comment type="caution">
    <text evidence="12">The sequence shown here is derived from an EMBL/GenBank/DDBJ whole genome shotgun (WGS) entry which is preliminary data.</text>
</comment>
<dbReference type="AlphaFoldDB" id="A0A846ZPD4"/>
<dbReference type="Gene3D" id="2.60.40.3500">
    <property type="match status" value="1"/>
</dbReference>
<keyword evidence="5" id="KW-0653">Protein transport</keyword>
<evidence type="ECO:0000256" key="5">
    <source>
        <dbReference type="ARBA" id="ARBA00022927"/>
    </source>
</evidence>
<dbReference type="EMBL" id="JAAZQD010000004">
    <property type="protein sequence ID" value="NKZ39408.1"/>
    <property type="molecule type" value="Genomic_DNA"/>
</dbReference>
<protein>
    <submittedName>
        <fullName evidence="12">Type IV pilus secretin PilQ</fullName>
    </submittedName>
</protein>
<keyword evidence="3 8" id="KW-0813">Transport</keyword>
<dbReference type="Pfam" id="PF07660">
    <property type="entry name" value="STN"/>
    <property type="match status" value="1"/>
</dbReference>
<evidence type="ECO:0000313" key="13">
    <source>
        <dbReference type="Proteomes" id="UP000541636"/>
    </source>
</evidence>
<dbReference type="PRINTS" id="PR00811">
    <property type="entry name" value="BCTERIALGSPD"/>
</dbReference>
<evidence type="ECO:0000256" key="9">
    <source>
        <dbReference type="SAM" id="MobiDB-lite"/>
    </source>
</evidence>
<dbReference type="Proteomes" id="UP000541636">
    <property type="component" value="Unassembled WGS sequence"/>
</dbReference>
<dbReference type="InterPro" id="IPR011662">
    <property type="entry name" value="Secretin/TonB_short_N"/>
</dbReference>
<feature type="chain" id="PRO_5032735084" evidence="10">
    <location>
        <begin position="26"/>
        <end position="728"/>
    </location>
</feature>
<evidence type="ECO:0000256" key="2">
    <source>
        <dbReference type="ARBA" id="ARBA00006304"/>
    </source>
</evidence>
<evidence type="ECO:0000256" key="6">
    <source>
        <dbReference type="ARBA" id="ARBA00023136"/>
    </source>
</evidence>
<dbReference type="Gene3D" id="2.60.40.3470">
    <property type="match status" value="1"/>
</dbReference>
<keyword evidence="7" id="KW-0998">Cell outer membrane</keyword>
<dbReference type="InterPro" id="IPR004846">
    <property type="entry name" value="T2SS/T3SS_dom"/>
</dbReference>
<proteinExistence type="inferred from homology"/>
<keyword evidence="13" id="KW-1185">Reference proteome</keyword>
<keyword evidence="6" id="KW-0472">Membrane</keyword>
<dbReference type="NCBIfam" id="TIGR02515">
    <property type="entry name" value="IV_pilus_PilQ"/>
    <property type="match status" value="1"/>
</dbReference>
<evidence type="ECO:0000256" key="3">
    <source>
        <dbReference type="ARBA" id="ARBA00022448"/>
    </source>
</evidence>
<dbReference type="RefSeq" id="WP_168609424.1">
    <property type="nucleotide sequence ID" value="NZ_JAAZQD010000004.1"/>
</dbReference>
<organism evidence="12 13">
    <name type="scientific">Oleiagrimonas citrea</name>
    <dbReference type="NCBI Taxonomy" id="1665687"/>
    <lineage>
        <taxon>Bacteria</taxon>
        <taxon>Pseudomonadati</taxon>
        <taxon>Pseudomonadota</taxon>
        <taxon>Gammaproteobacteria</taxon>
        <taxon>Lysobacterales</taxon>
        <taxon>Rhodanobacteraceae</taxon>
        <taxon>Oleiagrimonas</taxon>
    </lineage>
</organism>
<dbReference type="PROSITE" id="PS00875">
    <property type="entry name" value="T2SP_D"/>
    <property type="match status" value="1"/>
</dbReference>
<comment type="subcellular location">
    <subcellularLocation>
        <location evidence="1 8">Cell outer membrane</location>
    </subcellularLocation>
</comment>
<dbReference type="InterPro" id="IPR038591">
    <property type="entry name" value="NolW-like_sf"/>
</dbReference>
<feature type="signal peptide" evidence="10">
    <location>
        <begin position="1"/>
        <end position="25"/>
    </location>
</feature>
<dbReference type="Pfam" id="PF11741">
    <property type="entry name" value="AMIN"/>
    <property type="match status" value="2"/>
</dbReference>
<dbReference type="InterPro" id="IPR021731">
    <property type="entry name" value="AMIN_dom"/>
</dbReference>
<gene>
    <name evidence="12" type="ORF">HF690_10660</name>
</gene>
<comment type="similarity">
    <text evidence="2">Belongs to the bacterial secretin family. PilQ subfamily.</text>
</comment>